<dbReference type="VEuPathDB" id="VectorBase:BGLB040289"/>
<dbReference type="VEuPathDB" id="VectorBase:BGLAX_045052"/>
<dbReference type="EnsemblMetazoa" id="BGLB040289-RA">
    <property type="protein sequence ID" value="BGLB040289-PA"/>
    <property type="gene ID" value="BGLB040289"/>
</dbReference>
<sequence length="410" mass="47131">MKFKTVYEGQQAVVLNHLGQGKLVIGPERLFLFRERFYQLRSNTADRFGYIAIQENSGSIIHKPGPCQIFHNILEFRNCESKNALCIDANHVLVVYKRLKGGEAQRRIKINFLLMCIHGTHEFHAADDVESSLFSVMFSEFLCVPTYVSFKIQNIFLVPFNGILEQVREVRTSDDTMLTVKVMLFYEIVDILKMLDATHDPIADLINALCADVISFVGPLTYQQFIEKTSQLSSLDTYPHLQQRAERIGFKVEKVVFRGYHASDQLQEMQNTAIESHTQLRLQREIEEQEQKLVNFKLNQMQKRSVIQQSMQLKRQLHQQKIAELTQKHLLEKEKLTLNHKLALSSMEIKVNAEIKEAEDSQMIVQLANLSAANIDVTKYLTLQYDLPATEEIRIAKITSGSSNLTKPTI</sequence>
<keyword evidence="1" id="KW-0175">Coiled coil</keyword>
<evidence type="ECO:0000313" key="2">
    <source>
        <dbReference type="EnsemblMetazoa" id="BGLB040289-PA"/>
    </source>
</evidence>
<dbReference type="Gene3D" id="3.30.479.30">
    <property type="entry name" value="Band 7 domain"/>
    <property type="match status" value="1"/>
</dbReference>
<reference evidence="2" key="1">
    <citation type="submission" date="2020-05" db="UniProtKB">
        <authorList>
            <consortium name="EnsemblMetazoa"/>
        </authorList>
    </citation>
    <scope>IDENTIFICATION</scope>
    <source>
        <strain evidence="2">BB02</strain>
    </source>
</reference>
<protein>
    <recommendedName>
        <fullName evidence="4">Band 7 domain-containing protein</fullName>
    </recommendedName>
</protein>
<dbReference type="Proteomes" id="UP000076420">
    <property type="component" value="Unassembled WGS sequence"/>
</dbReference>
<accession>A0A2C9MA59</accession>
<organism evidence="2 3">
    <name type="scientific">Biomphalaria glabrata</name>
    <name type="common">Bloodfluke planorb</name>
    <name type="synonym">Freshwater snail</name>
    <dbReference type="NCBI Taxonomy" id="6526"/>
    <lineage>
        <taxon>Eukaryota</taxon>
        <taxon>Metazoa</taxon>
        <taxon>Spiralia</taxon>
        <taxon>Lophotrochozoa</taxon>
        <taxon>Mollusca</taxon>
        <taxon>Gastropoda</taxon>
        <taxon>Heterobranchia</taxon>
        <taxon>Euthyneura</taxon>
        <taxon>Panpulmonata</taxon>
        <taxon>Hygrophila</taxon>
        <taxon>Lymnaeoidea</taxon>
        <taxon>Planorbidae</taxon>
        <taxon>Biomphalaria</taxon>
    </lineage>
</organism>
<name>A0A2C9MA59_BIOGL</name>
<dbReference type="SUPFAM" id="SSF117892">
    <property type="entry name" value="Band 7/SPFH domain"/>
    <property type="match status" value="1"/>
</dbReference>
<gene>
    <name evidence="2" type="primary">106077004</name>
</gene>
<dbReference type="KEGG" id="bgt:106077004"/>
<dbReference type="InterPro" id="IPR036013">
    <property type="entry name" value="Band_7/SPFH_dom_sf"/>
</dbReference>
<evidence type="ECO:0000256" key="1">
    <source>
        <dbReference type="SAM" id="Coils"/>
    </source>
</evidence>
<dbReference type="AlphaFoldDB" id="A0A2C9MA59"/>
<proteinExistence type="predicted"/>
<feature type="coiled-coil region" evidence="1">
    <location>
        <begin position="279"/>
        <end position="328"/>
    </location>
</feature>
<dbReference type="OrthoDB" id="10266334at2759"/>
<evidence type="ECO:0008006" key="4">
    <source>
        <dbReference type="Google" id="ProtNLM"/>
    </source>
</evidence>
<evidence type="ECO:0000313" key="3">
    <source>
        <dbReference type="Proteomes" id="UP000076420"/>
    </source>
</evidence>